<dbReference type="GO" id="GO:0005737">
    <property type="term" value="C:cytoplasm"/>
    <property type="evidence" value="ECO:0007669"/>
    <property type="project" value="UniProtKB-SubCell"/>
</dbReference>
<evidence type="ECO:0000256" key="4">
    <source>
        <dbReference type="ARBA" id="ARBA00022490"/>
    </source>
</evidence>
<dbReference type="Proteomes" id="UP000030003">
    <property type="component" value="Unassembled WGS sequence"/>
</dbReference>
<dbReference type="HAMAP" id="MF_01114">
    <property type="entry name" value="RecX"/>
    <property type="match status" value="1"/>
</dbReference>
<feature type="domain" description="RecX second three-helical" evidence="6">
    <location>
        <begin position="46"/>
        <end position="86"/>
    </location>
</feature>
<dbReference type="InterPro" id="IPR003783">
    <property type="entry name" value="Regulatory_RecX"/>
</dbReference>
<dbReference type="PANTHER" id="PTHR33602:SF1">
    <property type="entry name" value="REGULATORY PROTEIN RECX FAMILY PROTEIN"/>
    <property type="match status" value="1"/>
</dbReference>
<dbReference type="AlphaFoldDB" id="A0A0A0MC42"/>
<evidence type="ECO:0000256" key="3">
    <source>
        <dbReference type="ARBA" id="ARBA00018111"/>
    </source>
</evidence>
<dbReference type="Gene3D" id="1.10.10.10">
    <property type="entry name" value="Winged helix-like DNA-binding domain superfamily/Winged helix DNA-binding domain"/>
    <property type="match status" value="3"/>
</dbReference>
<evidence type="ECO:0000256" key="1">
    <source>
        <dbReference type="ARBA" id="ARBA00004496"/>
    </source>
</evidence>
<evidence type="ECO:0000259" key="7">
    <source>
        <dbReference type="Pfam" id="PF21981"/>
    </source>
</evidence>
<comment type="caution">
    <text evidence="9">The sequence shown here is derived from an EMBL/GenBank/DDBJ whole genome shotgun (WGS) entry which is preliminary data.</text>
</comment>
<dbReference type="PANTHER" id="PTHR33602">
    <property type="entry name" value="REGULATORY PROTEIN RECX FAMILY PROTEIN"/>
    <property type="match status" value="1"/>
</dbReference>
<evidence type="ECO:0000259" key="6">
    <source>
        <dbReference type="Pfam" id="PF02631"/>
    </source>
</evidence>
<dbReference type="GO" id="GO:0006282">
    <property type="term" value="P:regulation of DNA repair"/>
    <property type="evidence" value="ECO:0007669"/>
    <property type="project" value="UniProtKB-UniRule"/>
</dbReference>
<dbReference type="Pfam" id="PF21981">
    <property type="entry name" value="RecX_HTH3"/>
    <property type="match status" value="1"/>
</dbReference>
<dbReference type="Pfam" id="PF02631">
    <property type="entry name" value="RecX_HTH2"/>
    <property type="match status" value="1"/>
</dbReference>
<organism evidence="9 10">
    <name type="scientific">Lysobacter defluvii IMMIB APB-9 = DSM 18482</name>
    <dbReference type="NCBI Taxonomy" id="1385515"/>
    <lineage>
        <taxon>Bacteria</taxon>
        <taxon>Pseudomonadati</taxon>
        <taxon>Pseudomonadota</taxon>
        <taxon>Gammaproteobacteria</taxon>
        <taxon>Lysobacterales</taxon>
        <taxon>Lysobacteraceae</taxon>
        <taxon>Novilysobacter</taxon>
    </lineage>
</organism>
<comment type="similarity">
    <text evidence="2 5">Belongs to the RecX family.</text>
</comment>
<dbReference type="EMBL" id="AVBH01000007">
    <property type="protein sequence ID" value="KGO99666.1"/>
    <property type="molecule type" value="Genomic_DNA"/>
</dbReference>
<feature type="domain" description="RecX third three-helical" evidence="7">
    <location>
        <begin position="92"/>
        <end position="136"/>
    </location>
</feature>
<accession>A0A0A0MC42</accession>
<keyword evidence="4 5" id="KW-0963">Cytoplasm</keyword>
<feature type="domain" description="RecX first three-helical" evidence="8">
    <location>
        <begin position="2"/>
        <end position="39"/>
    </location>
</feature>
<dbReference type="InterPro" id="IPR053926">
    <property type="entry name" value="RecX_HTH_1st"/>
</dbReference>
<evidence type="ECO:0000256" key="2">
    <source>
        <dbReference type="ARBA" id="ARBA00009695"/>
    </source>
</evidence>
<keyword evidence="10" id="KW-1185">Reference proteome</keyword>
<evidence type="ECO:0000313" key="10">
    <source>
        <dbReference type="Proteomes" id="UP000030003"/>
    </source>
</evidence>
<dbReference type="Pfam" id="PF21982">
    <property type="entry name" value="RecX_HTH1"/>
    <property type="match status" value="1"/>
</dbReference>
<evidence type="ECO:0000313" key="9">
    <source>
        <dbReference type="EMBL" id="KGO99666.1"/>
    </source>
</evidence>
<protein>
    <recommendedName>
        <fullName evidence="3 5">Regulatory protein RecX</fullName>
    </recommendedName>
</protein>
<proteinExistence type="inferred from homology"/>
<dbReference type="InterPro" id="IPR053925">
    <property type="entry name" value="RecX_HTH_3rd"/>
</dbReference>
<comment type="subcellular location">
    <subcellularLocation>
        <location evidence="1 5">Cytoplasm</location>
    </subcellularLocation>
</comment>
<name>A0A0A0MC42_9GAMM</name>
<dbReference type="eggNOG" id="COG2137">
    <property type="taxonomic scope" value="Bacteria"/>
</dbReference>
<dbReference type="InterPro" id="IPR053924">
    <property type="entry name" value="RecX_HTH_2nd"/>
</dbReference>
<comment type="function">
    <text evidence="5">Modulates RecA activity.</text>
</comment>
<sequence>MQRALGLLVRREHSRRELSRKLVARGLDAEEVAAAVDRLAEAGWQDDDRFAESLVRQRAMSGYGPFHIRAELGTHGLDSAQIEAAMDSFDGDWLENARDLARRRQGEDFAADPVRRRKAADLLARRGFPGDLIRQVTRLEDEW</sequence>
<reference evidence="9 10" key="1">
    <citation type="submission" date="2013-08" db="EMBL/GenBank/DDBJ databases">
        <title>Genomic analysis of Lysobacter defluvii.</title>
        <authorList>
            <person name="Wang Q."/>
            <person name="Wang G."/>
        </authorList>
    </citation>
    <scope>NUCLEOTIDE SEQUENCE [LARGE SCALE GENOMIC DNA]</scope>
    <source>
        <strain evidence="9 10">IMMIB APB-9</strain>
    </source>
</reference>
<evidence type="ECO:0000259" key="8">
    <source>
        <dbReference type="Pfam" id="PF21982"/>
    </source>
</evidence>
<gene>
    <name evidence="5" type="primary">recX</name>
    <name evidence="9" type="ORF">N791_11280</name>
</gene>
<dbReference type="STRING" id="1385515.GCA_000423325_00498"/>
<dbReference type="InterPro" id="IPR036388">
    <property type="entry name" value="WH-like_DNA-bd_sf"/>
</dbReference>
<evidence type="ECO:0000256" key="5">
    <source>
        <dbReference type="HAMAP-Rule" id="MF_01114"/>
    </source>
</evidence>
<dbReference type="NCBIfam" id="NF001054">
    <property type="entry name" value="PRK00117.2-1"/>
    <property type="match status" value="1"/>
</dbReference>